<proteinExistence type="predicted"/>
<dbReference type="AlphaFoldDB" id="A0A7K1KP45"/>
<dbReference type="EMBL" id="WODC01000005">
    <property type="protein sequence ID" value="MUM77827.1"/>
    <property type="molecule type" value="Genomic_DNA"/>
</dbReference>
<keyword evidence="2" id="KW-1185">Reference proteome</keyword>
<sequence length="222" mass="24760">MNAHDSCKRCGDCCRNGGPALHRQDLPLIQDGTIPLADIVTLRPGERAYDQPTHSIKPLDCEILKLKGRDSSWTCLYYSPEGHACGIYDSRPIECELLSCRDTAAIIAMYDKERLTRADLLPAGHPLLELVDEHDAKCAPRTVEDAVKAARQGNDDAGIALKEMVVFDMEMRRLVAERANMSRDINEFLFGRPLRTLLRSMNVNVYEVGGSVRLDFNKGETA</sequence>
<evidence type="ECO:0000313" key="1">
    <source>
        <dbReference type="EMBL" id="MUM77827.1"/>
    </source>
</evidence>
<dbReference type="InterPro" id="IPR005358">
    <property type="entry name" value="Puta_zinc/iron-chelating_dom"/>
</dbReference>
<dbReference type="RefSeq" id="WP_155934367.1">
    <property type="nucleotide sequence ID" value="NZ_WODC01000005.1"/>
</dbReference>
<accession>A0A7K1KP45</accession>
<dbReference type="Proteomes" id="UP000461162">
    <property type="component" value="Unassembled WGS sequence"/>
</dbReference>
<gene>
    <name evidence="1" type="ORF">GKC30_09290</name>
</gene>
<dbReference type="Pfam" id="PF03692">
    <property type="entry name" value="CxxCxxCC"/>
    <property type="match status" value="1"/>
</dbReference>
<comment type="caution">
    <text evidence="1">The sequence shown here is derived from an EMBL/GenBank/DDBJ whole genome shotgun (WGS) entry which is preliminary data.</text>
</comment>
<protein>
    <submittedName>
        <fullName evidence="1">YkgJ family cysteine cluster protein</fullName>
    </submittedName>
</protein>
<reference evidence="1 2" key="1">
    <citation type="submission" date="2019-11" db="EMBL/GenBank/DDBJ databases">
        <title>Pseudodesulfovibrio alkaliphilus, sp. nov., an alkaliphilic sulfate-reducing bacteria from mud volcano of Taman peninsula, Russia.</title>
        <authorList>
            <person name="Frolova A."/>
            <person name="Merkel A.Y."/>
            <person name="Slobodkin A.I."/>
        </authorList>
    </citation>
    <scope>NUCLEOTIDE SEQUENCE [LARGE SCALE GENOMIC DNA]</scope>
    <source>
        <strain evidence="1 2">F-1</strain>
    </source>
</reference>
<organism evidence="1 2">
    <name type="scientific">Pseudodesulfovibrio alkaliphilus</name>
    <dbReference type="NCBI Taxonomy" id="2661613"/>
    <lineage>
        <taxon>Bacteria</taxon>
        <taxon>Pseudomonadati</taxon>
        <taxon>Thermodesulfobacteriota</taxon>
        <taxon>Desulfovibrionia</taxon>
        <taxon>Desulfovibrionales</taxon>
        <taxon>Desulfovibrionaceae</taxon>
    </lineage>
</organism>
<name>A0A7K1KP45_9BACT</name>
<evidence type="ECO:0000313" key="2">
    <source>
        <dbReference type="Proteomes" id="UP000461162"/>
    </source>
</evidence>